<evidence type="ECO:0000313" key="2">
    <source>
        <dbReference type="EMBL" id="KKR72341.1"/>
    </source>
</evidence>
<keyword evidence="1" id="KW-0472">Membrane</keyword>
<evidence type="ECO:0000256" key="1">
    <source>
        <dbReference type="SAM" id="Phobius"/>
    </source>
</evidence>
<accession>A0A0G0TBZ9</accession>
<keyword evidence="1" id="KW-0812">Transmembrane</keyword>
<gene>
    <name evidence="2" type="ORF">UU14_C0007G0022</name>
</gene>
<dbReference type="Pfam" id="PF18895">
    <property type="entry name" value="T4SS_pilin"/>
    <property type="match status" value="1"/>
</dbReference>
<dbReference type="InterPro" id="IPR043993">
    <property type="entry name" value="T4SS_pilin"/>
</dbReference>
<protein>
    <submittedName>
        <fullName evidence="2">Uncharacterized protein</fullName>
    </submittedName>
</protein>
<dbReference type="AlphaFoldDB" id="A0A0G0TBZ9"/>
<comment type="caution">
    <text evidence="2">The sequence shown here is derived from an EMBL/GenBank/DDBJ whole genome shotgun (WGS) entry which is preliminary data.</text>
</comment>
<name>A0A0G0TBZ9_9BACT</name>
<sequence>MGPRAWDKITTNCIADETQPANLKCLEALFSNVIAALVGAAGLALFVMLVIGGYKYLTAGGDAQAAESARSTMFWAVMGIVLMILSFIILRAIEWFTGVPVTIFKIPFF</sequence>
<feature type="transmembrane region" description="Helical" evidence="1">
    <location>
        <begin position="72"/>
        <end position="93"/>
    </location>
</feature>
<keyword evidence="1" id="KW-1133">Transmembrane helix</keyword>
<proteinExistence type="predicted"/>
<dbReference type="EMBL" id="LBZM01000007">
    <property type="protein sequence ID" value="KKR72341.1"/>
    <property type="molecule type" value="Genomic_DNA"/>
</dbReference>
<evidence type="ECO:0000313" key="3">
    <source>
        <dbReference type="Proteomes" id="UP000034664"/>
    </source>
</evidence>
<feature type="transmembrane region" description="Helical" evidence="1">
    <location>
        <begin position="29"/>
        <end position="51"/>
    </location>
</feature>
<organism evidence="2 3">
    <name type="scientific">Candidatus Roizmanbacteria bacterium GW2011_GWB1_40_7</name>
    <dbReference type="NCBI Taxonomy" id="1618482"/>
    <lineage>
        <taxon>Bacteria</taxon>
        <taxon>Candidatus Roizmaniibacteriota</taxon>
    </lineage>
</organism>
<dbReference type="Proteomes" id="UP000034664">
    <property type="component" value="Unassembled WGS sequence"/>
</dbReference>
<reference evidence="2 3" key="1">
    <citation type="journal article" date="2015" name="Nature">
        <title>rRNA introns, odd ribosomes, and small enigmatic genomes across a large radiation of phyla.</title>
        <authorList>
            <person name="Brown C.T."/>
            <person name="Hug L.A."/>
            <person name="Thomas B.C."/>
            <person name="Sharon I."/>
            <person name="Castelle C.J."/>
            <person name="Singh A."/>
            <person name="Wilkins M.J."/>
            <person name="Williams K.H."/>
            <person name="Banfield J.F."/>
        </authorList>
    </citation>
    <scope>NUCLEOTIDE SEQUENCE [LARGE SCALE GENOMIC DNA]</scope>
</reference>